<keyword evidence="2" id="KW-1185">Reference proteome</keyword>
<comment type="caution">
    <text evidence="1">The sequence shown here is derived from an EMBL/GenBank/DDBJ whole genome shotgun (WGS) entry which is preliminary data.</text>
</comment>
<protein>
    <submittedName>
        <fullName evidence="1">Uncharacterized protein</fullName>
    </submittedName>
</protein>
<organism evidence="1 2">
    <name type="scientific">Elysia crispata</name>
    <name type="common">lettuce slug</name>
    <dbReference type="NCBI Taxonomy" id="231223"/>
    <lineage>
        <taxon>Eukaryota</taxon>
        <taxon>Metazoa</taxon>
        <taxon>Spiralia</taxon>
        <taxon>Lophotrochozoa</taxon>
        <taxon>Mollusca</taxon>
        <taxon>Gastropoda</taxon>
        <taxon>Heterobranchia</taxon>
        <taxon>Euthyneura</taxon>
        <taxon>Panpulmonata</taxon>
        <taxon>Sacoglossa</taxon>
        <taxon>Placobranchoidea</taxon>
        <taxon>Plakobranchidae</taxon>
        <taxon>Elysia</taxon>
    </lineage>
</organism>
<accession>A0AAE1E3K9</accession>
<proteinExistence type="predicted"/>
<evidence type="ECO:0000313" key="2">
    <source>
        <dbReference type="Proteomes" id="UP001283361"/>
    </source>
</evidence>
<dbReference type="Proteomes" id="UP001283361">
    <property type="component" value="Unassembled WGS sequence"/>
</dbReference>
<gene>
    <name evidence="1" type="ORF">RRG08_060669</name>
</gene>
<dbReference type="AlphaFoldDB" id="A0AAE1E3K9"/>
<dbReference type="EMBL" id="JAWDGP010001304">
    <property type="protein sequence ID" value="KAK3792976.1"/>
    <property type="molecule type" value="Genomic_DNA"/>
</dbReference>
<name>A0AAE1E3K9_9GAST</name>
<reference evidence="1" key="1">
    <citation type="journal article" date="2023" name="G3 (Bethesda)">
        <title>A reference genome for the long-term kleptoplast-retaining sea slug Elysia crispata morphotype clarki.</title>
        <authorList>
            <person name="Eastman K.E."/>
            <person name="Pendleton A.L."/>
            <person name="Shaikh M.A."/>
            <person name="Suttiyut T."/>
            <person name="Ogas R."/>
            <person name="Tomko P."/>
            <person name="Gavelis G."/>
            <person name="Widhalm J.R."/>
            <person name="Wisecaver J.H."/>
        </authorList>
    </citation>
    <scope>NUCLEOTIDE SEQUENCE</scope>
    <source>
        <strain evidence="1">ECLA1</strain>
    </source>
</reference>
<sequence>MFDPLKQEPETKLSVCIQIYPVLSTVAPQYWHSSSEWLWCQYYRKCYSNSWCFDNVAETMKVMLSTQYRVRFHRFLGGAISPPDRSTQYRVRFRRFLGPAISPPDGSTRYRVRFRRFLGGAISPPDRSTQYRVRFHRFLGGAISPPDRSTQYRVRFHRFLGGAISPPDRSTQYRVRFRRFLGGAISPPDGSTRYRVRIQERTLSFASCQNWERSFVLPFSCVTCPYYPSHLWAPNCTLRAQRSTDCCIWGLLWRPYHCPRDGQLTRNHRTGSPALYRLLYLAPLVATIPLSARRATDPQPPYC</sequence>
<evidence type="ECO:0000313" key="1">
    <source>
        <dbReference type="EMBL" id="KAK3792976.1"/>
    </source>
</evidence>